<feature type="domain" description="CBS" evidence="8">
    <location>
        <begin position="231"/>
        <end position="290"/>
    </location>
</feature>
<feature type="domain" description="SIS" evidence="9">
    <location>
        <begin position="61"/>
        <end position="204"/>
    </location>
</feature>
<dbReference type="GO" id="GO:1901135">
    <property type="term" value="P:carbohydrate derivative metabolic process"/>
    <property type="evidence" value="ECO:0007669"/>
    <property type="project" value="InterPro"/>
</dbReference>
<dbReference type="Pfam" id="PF01380">
    <property type="entry name" value="SIS"/>
    <property type="match status" value="1"/>
</dbReference>
<feature type="domain" description="CBS" evidence="8">
    <location>
        <begin position="296"/>
        <end position="347"/>
    </location>
</feature>
<dbReference type="Gene3D" id="3.10.580.10">
    <property type="entry name" value="CBS-domain"/>
    <property type="match status" value="1"/>
</dbReference>
<dbReference type="InterPro" id="IPR050986">
    <property type="entry name" value="GutQ/KpsF_isomerases"/>
</dbReference>
<dbReference type="InterPro" id="IPR000644">
    <property type="entry name" value="CBS_dom"/>
</dbReference>
<gene>
    <name evidence="10" type="ORF">IQ13_1349</name>
</gene>
<sequence>MAGFRFLQFSFSVLLNCTRFAPLMEENKHIDPLQIARRTIALEAGAIEGLVALLTDDFTRICSTILAAKGRLIVSGIGKSAVIAQKIVATLNSTGTPAVYLHAAEAIHGDLGMILQHDVVMIISKSGESPEIKVLAQLVKNFGNPVIGMVGNTESYLAKQSDFVLNTTVSQEACPNNLAPTSSTTAQMVMGDALAVALMELRGFKSEDFAKFHPGGALGKKLYLRVADLYIHNEQPKVAADTSLKEVIVEISKKRLGATAVVNETGELLGVITDGDLRRMLEKNSSFNDVQAHQIMTRNPKTIEAEALAIDAMELMRKNNISQLLVVQHNQYLGIIHLHDLIKEGLI</sequence>
<dbReference type="GO" id="GO:0005975">
    <property type="term" value="P:carbohydrate metabolic process"/>
    <property type="evidence" value="ECO:0007669"/>
    <property type="project" value="InterPro"/>
</dbReference>
<dbReference type="SUPFAM" id="SSF53697">
    <property type="entry name" value="SIS domain"/>
    <property type="match status" value="1"/>
</dbReference>
<keyword evidence="5" id="KW-0479">Metal-binding</keyword>
<dbReference type="InterPro" id="IPR046342">
    <property type="entry name" value="CBS_dom_sf"/>
</dbReference>
<dbReference type="GO" id="GO:0019146">
    <property type="term" value="F:arabinose-5-phosphate isomerase activity"/>
    <property type="evidence" value="ECO:0007669"/>
    <property type="project" value="UniProtKB-ARBA"/>
</dbReference>
<dbReference type="InterPro" id="IPR046348">
    <property type="entry name" value="SIS_dom_sf"/>
</dbReference>
<keyword evidence="2" id="KW-0677">Repeat</keyword>
<dbReference type="PROSITE" id="PS51464">
    <property type="entry name" value="SIS"/>
    <property type="match status" value="1"/>
</dbReference>
<dbReference type="InterPro" id="IPR001347">
    <property type="entry name" value="SIS_dom"/>
</dbReference>
<evidence type="ECO:0000313" key="11">
    <source>
        <dbReference type="Proteomes" id="UP000316167"/>
    </source>
</evidence>
<feature type="site" description="Catalytically relevant" evidence="6">
    <location>
        <position position="131"/>
    </location>
</feature>
<dbReference type="CDD" id="cd04604">
    <property type="entry name" value="CBS_pair_SIS_assoc"/>
    <property type="match status" value="1"/>
</dbReference>
<evidence type="ECO:0000256" key="3">
    <source>
        <dbReference type="ARBA" id="ARBA00023122"/>
    </source>
</evidence>
<dbReference type="PIRSF" id="PIRSF004692">
    <property type="entry name" value="KdsD_KpsF"/>
    <property type="match status" value="1"/>
</dbReference>
<dbReference type="SMART" id="SM00116">
    <property type="entry name" value="CBS"/>
    <property type="match status" value="2"/>
</dbReference>
<dbReference type="EMBL" id="VLLE01000003">
    <property type="protein sequence ID" value="TWI83242.1"/>
    <property type="molecule type" value="Genomic_DNA"/>
</dbReference>
<feature type="site" description="Catalytically relevant" evidence="6">
    <location>
        <position position="213"/>
    </location>
</feature>
<dbReference type="GO" id="GO:0046872">
    <property type="term" value="F:metal ion binding"/>
    <property type="evidence" value="ECO:0007669"/>
    <property type="project" value="UniProtKB-KW"/>
</dbReference>
<dbReference type="CDD" id="cd05014">
    <property type="entry name" value="SIS_Kpsf"/>
    <property type="match status" value="1"/>
</dbReference>
<keyword evidence="10" id="KW-0413">Isomerase</keyword>
<dbReference type="Gene3D" id="3.40.50.10490">
    <property type="entry name" value="Glucose-6-phosphate isomerase like protein, domain 1"/>
    <property type="match status" value="1"/>
</dbReference>
<comment type="similarity">
    <text evidence="1 4">Belongs to the SIS family. GutQ/KpsF subfamily.</text>
</comment>
<organism evidence="10 11">
    <name type="scientific">Lacibacter cauensis</name>
    <dbReference type="NCBI Taxonomy" id="510947"/>
    <lineage>
        <taxon>Bacteria</taxon>
        <taxon>Pseudomonadati</taxon>
        <taxon>Bacteroidota</taxon>
        <taxon>Chitinophagia</taxon>
        <taxon>Chitinophagales</taxon>
        <taxon>Chitinophagaceae</taxon>
        <taxon>Lacibacter</taxon>
    </lineage>
</organism>
<reference evidence="10 11" key="1">
    <citation type="journal article" date="2015" name="Stand. Genomic Sci.">
        <title>Genomic Encyclopedia of Bacterial and Archaeal Type Strains, Phase III: the genomes of soil and plant-associated and newly described type strains.</title>
        <authorList>
            <person name="Whitman W.B."/>
            <person name="Woyke T."/>
            <person name="Klenk H.P."/>
            <person name="Zhou Y."/>
            <person name="Lilburn T.G."/>
            <person name="Beck B.J."/>
            <person name="De Vos P."/>
            <person name="Vandamme P."/>
            <person name="Eisen J.A."/>
            <person name="Garrity G."/>
            <person name="Hugenholtz P."/>
            <person name="Kyrpides N.C."/>
        </authorList>
    </citation>
    <scope>NUCLEOTIDE SEQUENCE [LARGE SCALE GENOMIC DNA]</scope>
    <source>
        <strain evidence="10 11">CGMCC 1.7271</strain>
    </source>
</reference>
<keyword evidence="3 7" id="KW-0129">CBS domain</keyword>
<evidence type="ECO:0000256" key="1">
    <source>
        <dbReference type="ARBA" id="ARBA00008165"/>
    </source>
</evidence>
<evidence type="ECO:0000259" key="8">
    <source>
        <dbReference type="PROSITE" id="PS51371"/>
    </source>
</evidence>
<evidence type="ECO:0000259" key="9">
    <source>
        <dbReference type="PROSITE" id="PS51464"/>
    </source>
</evidence>
<dbReference type="NCBIfam" id="TIGR00393">
    <property type="entry name" value="kpsF"/>
    <property type="match status" value="1"/>
</dbReference>
<feature type="site" description="Catalytically relevant" evidence="6">
    <location>
        <position position="172"/>
    </location>
</feature>
<dbReference type="FunFam" id="3.40.50.10490:FF:000011">
    <property type="entry name" value="Arabinose 5-phosphate isomerase"/>
    <property type="match status" value="1"/>
</dbReference>
<feature type="binding site" evidence="5">
    <location>
        <position position="102"/>
    </location>
    <ligand>
        <name>Zn(2+)</name>
        <dbReference type="ChEBI" id="CHEBI:29105"/>
    </ligand>
</feature>
<evidence type="ECO:0000256" key="7">
    <source>
        <dbReference type="PROSITE-ProRule" id="PRU00703"/>
    </source>
</evidence>
<evidence type="ECO:0000256" key="5">
    <source>
        <dbReference type="PIRSR" id="PIRSR004692-2"/>
    </source>
</evidence>
<comment type="caution">
    <text evidence="10">The sequence shown here is derived from an EMBL/GenBank/DDBJ whole genome shotgun (WGS) entry which is preliminary data.</text>
</comment>
<dbReference type="PANTHER" id="PTHR42745:SF1">
    <property type="entry name" value="ARABINOSE 5-PHOSPHATE ISOMERASE KDSD"/>
    <property type="match status" value="1"/>
</dbReference>
<evidence type="ECO:0000313" key="10">
    <source>
        <dbReference type="EMBL" id="TWI83242.1"/>
    </source>
</evidence>
<evidence type="ECO:0000256" key="4">
    <source>
        <dbReference type="PIRNR" id="PIRNR004692"/>
    </source>
</evidence>
<evidence type="ECO:0000256" key="2">
    <source>
        <dbReference type="ARBA" id="ARBA00022737"/>
    </source>
</evidence>
<dbReference type="InterPro" id="IPR035474">
    <property type="entry name" value="SIS_Kpsf"/>
</dbReference>
<dbReference type="InterPro" id="IPR004800">
    <property type="entry name" value="KdsD/KpsF-type"/>
</dbReference>
<dbReference type="PROSITE" id="PS51371">
    <property type="entry name" value="CBS"/>
    <property type="match status" value="2"/>
</dbReference>
<dbReference type="Proteomes" id="UP000316167">
    <property type="component" value="Unassembled WGS sequence"/>
</dbReference>
<keyword evidence="5" id="KW-0862">Zinc</keyword>
<keyword evidence="11" id="KW-1185">Reference proteome</keyword>
<feature type="site" description="Catalytically relevant" evidence="6">
    <location>
        <position position="79"/>
    </location>
</feature>
<name>A0A562SPS6_9BACT</name>
<dbReference type="AlphaFoldDB" id="A0A562SPS6"/>
<dbReference type="PANTHER" id="PTHR42745">
    <property type="match status" value="1"/>
</dbReference>
<dbReference type="Pfam" id="PF00571">
    <property type="entry name" value="CBS"/>
    <property type="match status" value="2"/>
</dbReference>
<dbReference type="GO" id="GO:0097367">
    <property type="term" value="F:carbohydrate derivative binding"/>
    <property type="evidence" value="ECO:0007669"/>
    <property type="project" value="InterPro"/>
</dbReference>
<evidence type="ECO:0000256" key="6">
    <source>
        <dbReference type="PIRSR" id="PIRSR004692-3"/>
    </source>
</evidence>
<proteinExistence type="inferred from homology"/>
<protein>
    <submittedName>
        <fullName evidence="10">Arabinose-5-phosphate isomerase</fullName>
    </submittedName>
</protein>
<accession>A0A562SPS6</accession>